<reference evidence="2 3" key="1">
    <citation type="submission" date="2020-08" db="EMBL/GenBank/DDBJ databases">
        <title>Genomic Encyclopedia of Type Strains, Phase IV (KMG-V): Genome sequencing to study the core and pangenomes of soil and plant-associated prokaryotes.</title>
        <authorList>
            <person name="Whitman W."/>
        </authorList>
    </citation>
    <scope>NUCLEOTIDE SEQUENCE [LARGE SCALE GENOMIC DNA]</scope>
    <source>
        <strain evidence="2 3">SEMIA 4087</strain>
    </source>
</reference>
<protein>
    <submittedName>
        <fullName evidence="2">Uncharacterized protein</fullName>
    </submittedName>
</protein>
<evidence type="ECO:0000256" key="1">
    <source>
        <dbReference type="SAM" id="MobiDB-lite"/>
    </source>
</evidence>
<dbReference type="Proteomes" id="UP000551353">
    <property type="component" value="Unassembled WGS sequence"/>
</dbReference>
<evidence type="ECO:0000313" key="3">
    <source>
        <dbReference type="Proteomes" id="UP000551353"/>
    </source>
</evidence>
<gene>
    <name evidence="2" type="ORF">GGD56_004256</name>
</gene>
<comment type="caution">
    <text evidence="2">The sequence shown here is derived from an EMBL/GenBank/DDBJ whole genome shotgun (WGS) entry which is preliminary data.</text>
</comment>
<sequence length="123" mass="13912">MKIAIASPTPPSWKMEPPASATVGRRFSKNRPKTRPKTVSANDQLCGKRKRQPFGSDHPEQRRKSSARKAHHWRPEKASEKIETFTQPMPTPIKISGMASSHQATEWSAKLAKMISLRLRARD</sequence>
<dbReference type="EMBL" id="JACIFX010000005">
    <property type="protein sequence ID" value="MBB4230403.1"/>
    <property type="molecule type" value="Genomic_DNA"/>
</dbReference>
<name>A0ABR6IS46_9HYPH</name>
<feature type="compositionally biased region" description="Basic residues" evidence="1">
    <location>
        <begin position="26"/>
        <end position="36"/>
    </location>
</feature>
<organism evidence="2 3">
    <name type="scientific">Rhizobium mongolense</name>
    <dbReference type="NCBI Taxonomy" id="57676"/>
    <lineage>
        <taxon>Bacteria</taxon>
        <taxon>Pseudomonadati</taxon>
        <taxon>Pseudomonadota</taxon>
        <taxon>Alphaproteobacteria</taxon>
        <taxon>Hyphomicrobiales</taxon>
        <taxon>Rhizobiaceae</taxon>
        <taxon>Rhizobium/Agrobacterium group</taxon>
        <taxon>Rhizobium</taxon>
    </lineage>
</organism>
<dbReference type="RefSeq" id="WP_022713432.1">
    <property type="nucleotide sequence ID" value="NZ_JACIFX010000005.1"/>
</dbReference>
<accession>A0ABR6IS46</accession>
<feature type="region of interest" description="Disordered" evidence="1">
    <location>
        <begin position="1"/>
        <end position="100"/>
    </location>
</feature>
<evidence type="ECO:0000313" key="2">
    <source>
        <dbReference type="EMBL" id="MBB4230403.1"/>
    </source>
</evidence>
<keyword evidence="3" id="KW-1185">Reference proteome</keyword>
<feature type="compositionally biased region" description="Basic and acidic residues" evidence="1">
    <location>
        <begin position="73"/>
        <end position="83"/>
    </location>
</feature>
<proteinExistence type="predicted"/>